<feature type="transmembrane region" description="Helical" evidence="1">
    <location>
        <begin position="12"/>
        <end position="28"/>
    </location>
</feature>
<organism evidence="2">
    <name type="scientific">Babesia duncani</name>
    <dbReference type="NCBI Taxonomy" id="323732"/>
    <lineage>
        <taxon>Eukaryota</taxon>
        <taxon>Sar</taxon>
        <taxon>Alveolata</taxon>
        <taxon>Apicomplexa</taxon>
        <taxon>Aconoidasida</taxon>
        <taxon>Piroplasmida</taxon>
        <taxon>Babesiidae</taxon>
        <taxon>Babesia</taxon>
    </lineage>
</organism>
<feature type="transmembrane region" description="Helical" evidence="1">
    <location>
        <begin position="48"/>
        <end position="71"/>
    </location>
</feature>
<gene>
    <name evidence="2" type="primary">HypB</name>
</gene>
<keyword evidence="1" id="KW-0812">Transmembrane</keyword>
<evidence type="ECO:0000256" key="1">
    <source>
        <dbReference type="SAM" id="Phobius"/>
    </source>
</evidence>
<feature type="transmembrane region" description="Helical" evidence="1">
    <location>
        <begin position="77"/>
        <end position="95"/>
    </location>
</feature>
<proteinExistence type="predicted"/>
<reference evidence="2" key="1">
    <citation type="journal article" date="2018" name="Int. J. Parasitol.">
        <title>Insights into the evolution and drug susceptibility of Babesia duncani from the sequence of its mitochondrial and apicoplast genomes.</title>
        <authorList>
            <person name="Virji A.Z."/>
            <person name="Thekkiniath J."/>
            <person name="Ma W."/>
            <person name="Lawres L."/>
            <person name="Knight J."/>
            <person name="Swei A."/>
            <person name="Roch K.L."/>
            <person name="Ben Mamoun C."/>
        </authorList>
    </citation>
    <scope>NUCLEOTIDE SEQUENCE</scope>
    <source>
        <strain evidence="2">WA-1</strain>
    </source>
</reference>
<dbReference type="EMBL" id="MH107388">
    <property type="protein sequence ID" value="AXX76194.1"/>
    <property type="molecule type" value="Genomic_DNA"/>
</dbReference>
<keyword evidence="1" id="KW-1133">Transmembrane helix</keyword>
<sequence>MNLYCTKKGLIKFILLFIKIVLINYLLLGKPIIGKKYLSTYIIEIYKLYEAPINICISITLLTILSTNYIFFYYTTYITYFKIMVYFSAYIRKLILSISKYKFR</sequence>
<name>A0A385GNG8_9APIC</name>
<dbReference type="AlphaFoldDB" id="A0A385GNG8"/>
<evidence type="ECO:0000313" key="2">
    <source>
        <dbReference type="EMBL" id="AXX76194.1"/>
    </source>
</evidence>
<keyword evidence="1" id="KW-0472">Membrane</keyword>
<accession>A0A385GNG8</accession>
<protein>
    <submittedName>
        <fullName evidence="2">Uncharacterized protein</fullName>
    </submittedName>
</protein>